<evidence type="ECO:0000313" key="3">
    <source>
        <dbReference type="Proteomes" id="UP000003704"/>
    </source>
</evidence>
<organism evidence="2 3">
    <name type="scientific">Hydrocarboniphaga effusa AP103</name>
    <dbReference type="NCBI Taxonomy" id="1172194"/>
    <lineage>
        <taxon>Bacteria</taxon>
        <taxon>Pseudomonadati</taxon>
        <taxon>Pseudomonadota</taxon>
        <taxon>Gammaproteobacteria</taxon>
        <taxon>Nevskiales</taxon>
        <taxon>Nevskiaceae</taxon>
        <taxon>Hydrocarboniphaga</taxon>
    </lineage>
</organism>
<protein>
    <recommendedName>
        <fullName evidence="1">Type I restriction enzyme R protein N-terminal domain-containing protein</fullName>
    </recommendedName>
</protein>
<dbReference type="PATRIC" id="fig|1172194.4.peg.3268"/>
<dbReference type="PIRSF" id="PIRSF035009">
    <property type="entry name" value="UCP035009_HSDR_N"/>
    <property type="match status" value="1"/>
</dbReference>
<dbReference type="RefSeq" id="WP_007186308.1">
    <property type="nucleotide sequence ID" value="NZ_AKGD01000002.1"/>
</dbReference>
<feature type="domain" description="Type I restriction enzyme R protein N-terminal" evidence="1">
    <location>
        <begin position="24"/>
        <end position="121"/>
    </location>
</feature>
<reference evidence="2 3" key="1">
    <citation type="journal article" date="2012" name="J. Bacteriol.">
        <title>Genome Sequence of n-Alkane-Degrading Hydrocarboniphaga effusa Strain AP103T (ATCC BAA-332T).</title>
        <authorList>
            <person name="Chang H.K."/>
            <person name="Zylstra G.J."/>
            <person name="Chae J.C."/>
        </authorList>
    </citation>
    <scope>NUCLEOTIDE SEQUENCE [LARGE SCALE GENOMIC DNA]</scope>
    <source>
        <strain evidence="2 3">AP103</strain>
    </source>
</reference>
<evidence type="ECO:0000313" key="2">
    <source>
        <dbReference type="EMBL" id="EIT69787.1"/>
    </source>
</evidence>
<dbReference type="EMBL" id="AKGD01000002">
    <property type="protein sequence ID" value="EIT69787.1"/>
    <property type="molecule type" value="Genomic_DNA"/>
</dbReference>
<gene>
    <name evidence="2" type="ORF">WQQ_33690</name>
</gene>
<dbReference type="InterPro" id="IPR029464">
    <property type="entry name" value="HSDR_N"/>
</dbReference>
<dbReference type="OrthoDB" id="9148007at2"/>
<comment type="caution">
    <text evidence="2">The sequence shown here is derived from an EMBL/GenBank/DDBJ whole genome shotgun (WGS) entry which is preliminary data.</text>
</comment>
<dbReference type="Pfam" id="PF13588">
    <property type="entry name" value="HSDR_N_2"/>
    <property type="match status" value="1"/>
</dbReference>
<proteinExistence type="predicted"/>
<dbReference type="Proteomes" id="UP000003704">
    <property type="component" value="Unassembled WGS sequence"/>
</dbReference>
<keyword evidence="3" id="KW-1185">Reference proteome</keyword>
<evidence type="ECO:0000259" key="1">
    <source>
        <dbReference type="Pfam" id="PF13588"/>
    </source>
</evidence>
<dbReference type="AlphaFoldDB" id="I7ZDJ5"/>
<dbReference type="InterPro" id="IPR017035">
    <property type="entry name" value="UCP035009_HsdR_All3000-type"/>
</dbReference>
<sequence length="364" mass="41010">MDLLDKLRELSARANRIRASIQTEEACKNAFIMPFLGALGYDVFNPEEVVPEFVADVGIKKGEKVDYAVRKDGKIIMLVECKWNGRILSVENASQLFRYFVVTSARCAILTNGLVFQFYTDIDEPNKMDTHPFFVFNLLDFTEAHVDELRRFARDSFDINSVISAAAAMKYTNQVKRLLSDELASPSDGFVKLFTARIVQGRSTQSVIEQFGPIVQRAFNEFIRDRISDRLKSALRDEAPQVLDSQPLEQAVIAAGPAAETTPAEIVTTDDELEGYRIVRAICRELVDVKRVVMRDAKSYCAILLDDNNRKPIARLHFNAQSKRYIGVFAAKVEERIEITGLDDIYAQADKLKAAVKEYESGTA</sequence>
<dbReference type="STRING" id="1172194.WQQ_33690"/>
<name>I7ZDJ5_9GAMM</name>
<accession>I7ZDJ5</accession>